<dbReference type="SUPFAM" id="SSF56349">
    <property type="entry name" value="DNA breaking-rejoining enzymes"/>
    <property type="match status" value="1"/>
</dbReference>
<organism evidence="9">
    <name type="scientific">mine drainage metagenome</name>
    <dbReference type="NCBI Taxonomy" id="410659"/>
    <lineage>
        <taxon>unclassified sequences</taxon>
        <taxon>metagenomes</taxon>
        <taxon>ecological metagenomes</taxon>
    </lineage>
</organism>
<feature type="domain" description="Core-binding (CB)" evidence="8">
    <location>
        <begin position="107"/>
        <end position="196"/>
    </location>
</feature>
<reference evidence="9" key="1">
    <citation type="submission" date="2016-10" db="EMBL/GenBank/DDBJ databases">
        <title>Sequence of Gallionella enrichment culture.</title>
        <authorList>
            <person name="Poehlein A."/>
            <person name="Muehling M."/>
            <person name="Daniel R."/>
        </authorList>
    </citation>
    <scope>NUCLEOTIDE SEQUENCE</scope>
</reference>
<dbReference type="GO" id="GO:0044826">
    <property type="term" value="P:viral genome integration into host DNA"/>
    <property type="evidence" value="ECO:0007669"/>
    <property type="project" value="UniProtKB-KW"/>
</dbReference>
<accession>A0A1J5TEL6</accession>
<evidence type="ECO:0000259" key="8">
    <source>
        <dbReference type="PROSITE" id="PS51900"/>
    </source>
</evidence>
<proteinExistence type="inferred from homology"/>
<dbReference type="EMBL" id="MLJW01000023">
    <property type="protein sequence ID" value="OIR10502.1"/>
    <property type="molecule type" value="Genomic_DNA"/>
</dbReference>
<evidence type="ECO:0000313" key="9">
    <source>
        <dbReference type="EMBL" id="OIR10502.1"/>
    </source>
</evidence>
<feature type="domain" description="Tyr recombinase" evidence="7">
    <location>
        <begin position="216"/>
        <end position="399"/>
    </location>
</feature>
<dbReference type="PANTHER" id="PTHR30629:SF6">
    <property type="entry name" value="PROPHAGE INTEGRASE INTA-RELATED"/>
    <property type="match status" value="1"/>
</dbReference>
<dbReference type="InterPro" id="IPR002104">
    <property type="entry name" value="Integrase_catalytic"/>
</dbReference>
<evidence type="ECO:0000256" key="5">
    <source>
        <dbReference type="ARBA" id="ARBA00023195"/>
    </source>
</evidence>
<dbReference type="InterPro" id="IPR013762">
    <property type="entry name" value="Integrase-like_cat_sf"/>
</dbReference>
<evidence type="ECO:0000256" key="2">
    <source>
        <dbReference type="ARBA" id="ARBA00022908"/>
    </source>
</evidence>
<protein>
    <submittedName>
        <fullName evidence="9">Putative prophage phiRv2 integrase</fullName>
    </submittedName>
</protein>
<evidence type="ECO:0000256" key="3">
    <source>
        <dbReference type="ARBA" id="ARBA00023125"/>
    </source>
</evidence>
<dbReference type="PROSITE" id="PS51898">
    <property type="entry name" value="TYR_RECOMBINASE"/>
    <property type="match status" value="1"/>
</dbReference>
<dbReference type="InterPro" id="IPR011010">
    <property type="entry name" value="DNA_brk_join_enz"/>
</dbReference>
<keyword evidence="4" id="KW-0233">DNA recombination</keyword>
<comment type="caution">
    <text evidence="9">The sequence shown here is derived from an EMBL/GenBank/DDBJ whole genome shotgun (WGS) entry which is preliminary data.</text>
</comment>
<dbReference type="AlphaFoldDB" id="A0A1J5TEL6"/>
<gene>
    <name evidence="9" type="ORF">GALL_78150</name>
</gene>
<comment type="similarity">
    <text evidence="1">Belongs to the 'phage' integrase family.</text>
</comment>
<dbReference type="InterPro" id="IPR022000">
    <property type="entry name" value="Min27-like_integrase_DNA_bind"/>
</dbReference>
<name>A0A1J5TEL6_9ZZZZ</name>
<dbReference type="Pfam" id="PF00589">
    <property type="entry name" value="Phage_integrase"/>
    <property type="match status" value="1"/>
</dbReference>
<dbReference type="GO" id="GO:0046718">
    <property type="term" value="P:symbiont entry into host cell"/>
    <property type="evidence" value="ECO:0007669"/>
    <property type="project" value="UniProtKB-KW"/>
</dbReference>
<dbReference type="Pfam" id="PF12167">
    <property type="entry name" value="Arm-DNA-bind_2"/>
    <property type="match status" value="1"/>
</dbReference>
<evidence type="ECO:0000256" key="6">
    <source>
        <dbReference type="ARBA" id="ARBA00023296"/>
    </source>
</evidence>
<dbReference type="PANTHER" id="PTHR30629">
    <property type="entry name" value="PROPHAGE INTEGRASE"/>
    <property type="match status" value="1"/>
</dbReference>
<dbReference type="InterPro" id="IPR050808">
    <property type="entry name" value="Phage_Integrase"/>
</dbReference>
<dbReference type="PROSITE" id="PS51900">
    <property type="entry name" value="CB"/>
    <property type="match status" value="1"/>
</dbReference>
<dbReference type="GO" id="GO:0006310">
    <property type="term" value="P:DNA recombination"/>
    <property type="evidence" value="ECO:0007669"/>
    <property type="project" value="UniProtKB-KW"/>
</dbReference>
<evidence type="ECO:0000259" key="7">
    <source>
        <dbReference type="PROSITE" id="PS51898"/>
    </source>
</evidence>
<dbReference type="Gene3D" id="1.10.443.10">
    <property type="entry name" value="Intergrase catalytic core"/>
    <property type="match status" value="1"/>
</dbReference>
<dbReference type="Gene3D" id="1.10.150.130">
    <property type="match status" value="1"/>
</dbReference>
<keyword evidence="6" id="KW-1160">Virus entry into host cell</keyword>
<keyword evidence="5" id="KW-1179">Viral genome integration</keyword>
<keyword evidence="3" id="KW-0238">DNA-binding</keyword>
<dbReference type="GO" id="GO:0075713">
    <property type="term" value="P:establishment of integrated proviral latency"/>
    <property type="evidence" value="ECO:0007669"/>
    <property type="project" value="UniProtKB-KW"/>
</dbReference>
<dbReference type="CDD" id="cd01189">
    <property type="entry name" value="INT_ICEBs1_C_like"/>
    <property type="match status" value="1"/>
</dbReference>
<dbReference type="InterPro" id="IPR044068">
    <property type="entry name" value="CB"/>
</dbReference>
<sequence length="456" mass="52508">MGSIRKRDDNGLLFIDFRYRGIRCREQTALPESAANRKKVQKVLDRIESEIAAGTFDYRRFFPASKNAEKFDETNAPSTVNQVTQAVGDAMGQAGMPQVPANVAATPLLRDFAETWFTEKEVEWRRSHKKTIRSDIDGRLIPKFGDWEVGRITKADLLAYRADLAKVQARGKKNMLSNRRINKILNLLRQIINEAADRFNFRTPFQNIKQLKVKRTDVEPFTLDEVKLILATIRPDFKSYYTVRFFTGMRTGEVDGLKWKYVDFEKKLILVRETIVLGEDEYTKNDSSQRDIQMSQMVYDALKAQEKVTREQTEYVFCTRTWTVLDNKNVTTRVWYPILRHLGLKPRRAYQTRHTAATLWLAAGENPEWIAKQMGHTTTEMLFRVYSRFVPNMTRQDGSAFERMLLQSGAADPNPAADAATISSKRPHEATMHTTGMEKSLTLPNAGTQFLPTEER</sequence>
<evidence type="ECO:0000256" key="4">
    <source>
        <dbReference type="ARBA" id="ARBA00023172"/>
    </source>
</evidence>
<dbReference type="InterPro" id="IPR010998">
    <property type="entry name" value="Integrase_recombinase_N"/>
</dbReference>
<evidence type="ECO:0000256" key="1">
    <source>
        <dbReference type="ARBA" id="ARBA00008857"/>
    </source>
</evidence>
<dbReference type="GO" id="GO:0015074">
    <property type="term" value="P:DNA integration"/>
    <property type="evidence" value="ECO:0007669"/>
    <property type="project" value="UniProtKB-KW"/>
</dbReference>
<dbReference type="GO" id="GO:0003677">
    <property type="term" value="F:DNA binding"/>
    <property type="evidence" value="ECO:0007669"/>
    <property type="project" value="UniProtKB-KW"/>
</dbReference>
<keyword evidence="2" id="KW-0229">DNA integration</keyword>